<evidence type="ECO:0000256" key="1">
    <source>
        <dbReference type="SAM" id="SignalP"/>
    </source>
</evidence>
<proteinExistence type="predicted"/>
<sequence>MQLSLALLALLACSSSASPIFGTCNATTLKTCFDTYIQNFNISTNPLADYVSYATARAIYLDHAAVPGQKNVCQWQHELEKCLGSMVDACMTTLVFEGSMGVQRNEAVVYQTDFHQQLYQCGAGYKTLIDNFYCLHSVRRDPSSSDQLRACDEQLQENMASGFKCDYYNTYINCYRKVYSNECGQGVSNVNLCLTFDCCALVSELSQYSSKNYHLNSMAPAKIGFKISS</sequence>
<dbReference type="AlphaFoldDB" id="A0AA39HMI5"/>
<protein>
    <recommendedName>
        <fullName evidence="4">DUF19 domain-containing protein</fullName>
    </recommendedName>
</protein>
<comment type="caution">
    <text evidence="2">The sequence shown here is derived from an EMBL/GenBank/DDBJ whole genome shotgun (WGS) entry which is preliminary data.</text>
</comment>
<name>A0AA39HMI5_9BILA</name>
<dbReference type="Proteomes" id="UP001175271">
    <property type="component" value="Unassembled WGS sequence"/>
</dbReference>
<keyword evidence="3" id="KW-1185">Reference proteome</keyword>
<dbReference type="EMBL" id="JAUCMV010000003">
    <property type="protein sequence ID" value="KAK0407921.1"/>
    <property type="molecule type" value="Genomic_DNA"/>
</dbReference>
<organism evidence="2 3">
    <name type="scientific">Steinernema hermaphroditum</name>
    <dbReference type="NCBI Taxonomy" id="289476"/>
    <lineage>
        <taxon>Eukaryota</taxon>
        <taxon>Metazoa</taxon>
        <taxon>Ecdysozoa</taxon>
        <taxon>Nematoda</taxon>
        <taxon>Chromadorea</taxon>
        <taxon>Rhabditida</taxon>
        <taxon>Tylenchina</taxon>
        <taxon>Panagrolaimomorpha</taxon>
        <taxon>Strongyloidoidea</taxon>
        <taxon>Steinernematidae</taxon>
        <taxon>Steinernema</taxon>
    </lineage>
</organism>
<dbReference type="PANTHER" id="PTHR35014">
    <property type="entry name" value="INFECTION RESPONSE PROTEIN-RELATED"/>
    <property type="match status" value="1"/>
</dbReference>
<reference evidence="2" key="1">
    <citation type="submission" date="2023-06" db="EMBL/GenBank/DDBJ databases">
        <title>Genomic analysis of the entomopathogenic nematode Steinernema hermaphroditum.</title>
        <authorList>
            <person name="Schwarz E.M."/>
            <person name="Heppert J.K."/>
            <person name="Baniya A."/>
            <person name="Schwartz H.T."/>
            <person name="Tan C.-H."/>
            <person name="Antoshechkin I."/>
            <person name="Sternberg P.W."/>
            <person name="Goodrich-Blair H."/>
            <person name="Dillman A.R."/>
        </authorList>
    </citation>
    <scope>NUCLEOTIDE SEQUENCE</scope>
    <source>
        <strain evidence="2">PS9179</strain>
        <tissue evidence="2">Whole animal</tissue>
    </source>
</reference>
<evidence type="ECO:0000313" key="2">
    <source>
        <dbReference type="EMBL" id="KAK0407921.1"/>
    </source>
</evidence>
<feature type="signal peptide" evidence="1">
    <location>
        <begin position="1"/>
        <end position="17"/>
    </location>
</feature>
<feature type="chain" id="PRO_5041274101" description="DUF19 domain-containing protein" evidence="1">
    <location>
        <begin position="18"/>
        <end position="229"/>
    </location>
</feature>
<keyword evidence="1" id="KW-0732">Signal</keyword>
<evidence type="ECO:0008006" key="4">
    <source>
        <dbReference type="Google" id="ProtNLM"/>
    </source>
</evidence>
<gene>
    <name evidence="2" type="ORF">QR680_003674</name>
</gene>
<dbReference type="PANTHER" id="PTHR35014:SF1">
    <property type="entry name" value="INFECTION RESPONSE PROTEIN"/>
    <property type="match status" value="1"/>
</dbReference>
<accession>A0AA39HMI5</accession>
<evidence type="ECO:0000313" key="3">
    <source>
        <dbReference type="Proteomes" id="UP001175271"/>
    </source>
</evidence>